<accession>A0AAE1E9M9</accession>
<evidence type="ECO:0000313" key="3">
    <source>
        <dbReference type="Proteomes" id="UP001283361"/>
    </source>
</evidence>
<feature type="compositionally biased region" description="Polar residues" evidence="1">
    <location>
        <begin position="204"/>
        <end position="214"/>
    </location>
</feature>
<feature type="region of interest" description="Disordered" evidence="1">
    <location>
        <begin position="237"/>
        <end position="300"/>
    </location>
</feature>
<gene>
    <name evidence="2" type="ORF">RRG08_051321</name>
</gene>
<comment type="caution">
    <text evidence="2">The sequence shown here is derived from an EMBL/GenBank/DDBJ whole genome shotgun (WGS) entry which is preliminary data.</text>
</comment>
<evidence type="ECO:0000313" key="2">
    <source>
        <dbReference type="EMBL" id="KAK3799037.1"/>
    </source>
</evidence>
<dbReference type="AlphaFoldDB" id="A0AAE1E9M9"/>
<reference evidence="2" key="1">
    <citation type="journal article" date="2023" name="G3 (Bethesda)">
        <title>A reference genome for the long-term kleptoplast-retaining sea slug Elysia crispata morphotype clarki.</title>
        <authorList>
            <person name="Eastman K.E."/>
            <person name="Pendleton A.L."/>
            <person name="Shaikh M.A."/>
            <person name="Suttiyut T."/>
            <person name="Ogas R."/>
            <person name="Tomko P."/>
            <person name="Gavelis G."/>
            <person name="Widhalm J.R."/>
            <person name="Wisecaver J.H."/>
        </authorList>
    </citation>
    <scope>NUCLEOTIDE SEQUENCE</scope>
    <source>
        <strain evidence="2">ECLA1</strain>
    </source>
</reference>
<proteinExistence type="predicted"/>
<feature type="compositionally biased region" description="Polar residues" evidence="1">
    <location>
        <begin position="255"/>
        <end position="292"/>
    </location>
</feature>
<feature type="compositionally biased region" description="Polar residues" evidence="1">
    <location>
        <begin position="237"/>
        <end position="247"/>
    </location>
</feature>
<organism evidence="2 3">
    <name type="scientific">Elysia crispata</name>
    <name type="common">lettuce slug</name>
    <dbReference type="NCBI Taxonomy" id="231223"/>
    <lineage>
        <taxon>Eukaryota</taxon>
        <taxon>Metazoa</taxon>
        <taxon>Spiralia</taxon>
        <taxon>Lophotrochozoa</taxon>
        <taxon>Mollusca</taxon>
        <taxon>Gastropoda</taxon>
        <taxon>Heterobranchia</taxon>
        <taxon>Euthyneura</taxon>
        <taxon>Panpulmonata</taxon>
        <taxon>Sacoglossa</taxon>
        <taxon>Placobranchoidea</taxon>
        <taxon>Plakobranchidae</taxon>
        <taxon>Elysia</taxon>
    </lineage>
</organism>
<feature type="compositionally biased region" description="Basic and acidic residues" evidence="1">
    <location>
        <begin position="84"/>
        <end position="93"/>
    </location>
</feature>
<dbReference type="Proteomes" id="UP001283361">
    <property type="component" value="Unassembled WGS sequence"/>
</dbReference>
<name>A0AAE1E9M9_9GAST</name>
<evidence type="ECO:0000256" key="1">
    <source>
        <dbReference type="SAM" id="MobiDB-lite"/>
    </source>
</evidence>
<feature type="compositionally biased region" description="Polar residues" evidence="1">
    <location>
        <begin position="101"/>
        <end position="110"/>
    </location>
</feature>
<feature type="compositionally biased region" description="Basic residues" evidence="1">
    <location>
        <begin position="133"/>
        <end position="142"/>
    </location>
</feature>
<feature type="region of interest" description="Disordered" evidence="1">
    <location>
        <begin position="68"/>
        <end position="220"/>
    </location>
</feature>
<protein>
    <submittedName>
        <fullName evidence="2">Uncharacterized protein</fullName>
    </submittedName>
</protein>
<keyword evidence="3" id="KW-1185">Reference proteome</keyword>
<dbReference type="EMBL" id="JAWDGP010000593">
    <property type="protein sequence ID" value="KAK3799037.1"/>
    <property type="molecule type" value="Genomic_DNA"/>
</dbReference>
<sequence length="584" mass="65461">MDFDSSAKFVASLAKFLQSLCNGYVDFDKGVEVIGHIHINVDSDLGKKVDYVLNERVCKNDNSITFISNSFPAQPAEKPQPPSKKQEPDKNDSEQDESGQLVPNSTNVGTIGSYRNAASRGGSNDGIFTPSAKRPRSPHQHRNMGSTGSPSLGKHGMSQSPRYQDSGGPTAKIGRTDTHTSSVGGEGYECDNVFQSGGDEEDYSSNYGDPNSSEIDQKPVIDPDISIVKEEYMANQQGSFPYPQGNQIAGLGRSKGQSSSSYAGQPLMNQSSSNYPGAPISHSQSEMFSSSPLEAGGDPSTLTRAQQEELEMYYRKGTDQHLTFLRNMREAHAMYPFTGKRDKELFEKALAELYQRMPMLTCDPVRVEALLYANCMRKMSLRRCRRKDYKGILQELKESFMKMPVGKYGEGDRLVCAKQLFLRMPVLTYHPKRALETFYINSTRKMQKRRLRANEKFFHVALSDTSLELLSRLPLLAFDVVRATEVLYHNVRLKLHMRNKRKVTLHDIPIILFHLLSSSLQLIHRLPLAALNLARTREVLYANSLSRILYRRSKNKEATVSNTNSSKQHFQSSSTFLTCLSVTS</sequence>